<organism evidence="2 3">
    <name type="scientific">Rangifer tarandus platyrhynchus</name>
    <name type="common">Svalbard reindeer</name>
    <dbReference type="NCBI Taxonomy" id="3082113"/>
    <lineage>
        <taxon>Eukaryota</taxon>
        <taxon>Metazoa</taxon>
        <taxon>Chordata</taxon>
        <taxon>Craniata</taxon>
        <taxon>Vertebrata</taxon>
        <taxon>Euteleostomi</taxon>
        <taxon>Mammalia</taxon>
        <taxon>Eutheria</taxon>
        <taxon>Laurasiatheria</taxon>
        <taxon>Artiodactyla</taxon>
        <taxon>Ruminantia</taxon>
        <taxon>Pecora</taxon>
        <taxon>Cervidae</taxon>
        <taxon>Odocoileinae</taxon>
        <taxon>Rangifer</taxon>
    </lineage>
</organism>
<accession>A0ABN8ZHW5</accession>
<name>A0ABN8ZHW5_RANTA</name>
<evidence type="ECO:0000256" key="1">
    <source>
        <dbReference type="SAM" id="MobiDB-lite"/>
    </source>
</evidence>
<reference evidence="2" key="1">
    <citation type="submission" date="2023-04" db="EMBL/GenBank/DDBJ databases">
        <authorList>
            <consortium name="ELIXIR-Norway"/>
        </authorList>
    </citation>
    <scope>NUCLEOTIDE SEQUENCE [LARGE SCALE GENOMIC DNA]</scope>
</reference>
<feature type="region of interest" description="Disordered" evidence="1">
    <location>
        <begin position="73"/>
        <end position="117"/>
    </location>
</feature>
<evidence type="ECO:0000313" key="3">
    <source>
        <dbReference type="Proteomes" id="UP001176941"/>
    </source>
</evidence>
<feature type="region of interest" description="Disordered" evidence="1">
    <location>
        <begin position="1"/>
        <end position="20"/>
    </location>
</feature>
<gene>
    <name evidence="2" type="ORF">MRATA1EN1_LOCUS22469</name>
</gene>
<keyword evidence="3" id="KW-1185">Reference proteome</keyword>
<feature type="compositionally biased region" description="Basic and acidic residues" evidence="1">
    <location>
        <begin position="79"/>
        <end position="91"/>
    </location>
</feature>
<dbReference type="Proteomes" id="UP001176941">
    <property type="component" value="Chromosome 34"/>
</dbReference>
<sequence length="130" mass="13925">MISSFAGGPEAAGTDRTNAHKVPAFVNSKFIVASEGDGACLCRSMISEPSGDEFQAKTVAEKQDQFLSSSLAITAAKAQQHEQGSRREPPRQRRRRGGTGTSAVSPLPSPDSTRTCALRPQPWTICQDYS</sequence>
<evidence type="ECO:0000313" key="2">
    <source>
        <dbReference type="EMBL" id="CAI9173507.1"/>
    </source>
</evidence>
<protein>
    <submittedName>
        <fullName evidence="2">Uncharacterized protein</fullName>
    </submittedName>
</protein>
<dbReference type="EMBL" id="OX460345">
    <property type="protein sequence ID" value="CAI9173507.1"/>
    <property type="molecule type" value="Genomic_DNA"/>
</dbReference>
<proteinExistence type="predicted"/>